<dbReference type="Proteomes" id="UP000241426">
    <property type="component" value="Unassembled WGS sequence"/>
</dbReference>
<dbReference type="RefSeq" id="WP_107289962.1">
    <property type="nucleotide sequence ID" value="NZ_PYNF01000023.1"/>
</dbReference>
<dbReference type="EMBL" id="PYNF01000023">
    <property type="protein sequence ID" value="PSU94534.1"/>
    <property type="molecule type" value="Genomic_DNA"/>
</dbReference>
<dbReference type="SMART" id="SM00986">
    <property type="entry name" value="UDG"/>
    <property type="match status" value="1"/>
</dbReference>
<evidence type="ECO:0000313" key="2">
    <source>
        <dbReference type="EMBL" id="PSU94534.1"/>
    </source>
</evidence>
<dbReference type="SMART" id="SM00987">
    <property type="entry name" value="UreE_C"/>
    <property type="match status" value="1"/>
</dbReference>
<gene>
    <name evidence="2" type="ORF">C9J27_19475</name>
</gene>
<sequence length="205" mass="23212">MTILHLSNILDQVHQCKICQDLPLGPRPIIQAHQQAKLLIIGQAPGIKVHQSGIPWNDASGERLRRWLDLDSDTFYDPSQIAIIPMGLCYPGKGKSGDLPPRKVCAPHWHPQLLPLLPNIGMTLLIGQYAQNFYLADKPATLTATVAAWLQWAPRFIPLPHPSPRNSIWLKKNPWFETDVVPYIRHYVHQHLGKISNQEIADNEE</sequence>
<accession>A0A2T3KDG4</accession>
<dbReference type="PANTHER" id="PTHR42160:SF1">
    <property type="entry name" value="URACIL-DNA GLYCOSYLASE SUPERFAMILY PROTEIN"/>
    <property type="match status" value="1"/>
</dbReference>
<dbReference type="SUPFAM" id="SSF52141">
    <property type="entry name" value="Uracil-DNA glycosylase-like"/>
    <property type="match status" value="1"/>
</dbReference>
<dbReference type="Gene3D" id="3.40.470.10">
    <property type="entry name" value="Uracil-DNA glycosylase-like domain"/>
    <property type="match status" value="1"/>
</dbReference>
<proteinExistence type="predicted"/>
<organism evidence="2 3">
    <name type="scientific">Photobacterium kishitanii</name>
    <dbReference type="NCBI Taxonomy" id="318456"/>
    <lineage>
        <taxon>Bacteria</taxon>
        <taxon>Pseudomonadati</taxon>
        <taxon>Pseudomonadota</taxon>
        <taxon>Gammaproteobacteria</taxon>
        <taxon>Vibrionales</taxon>
        <taxon>Vibrionaceae</taxon>
        <taxon>Photobacterium</taxon>
    </lineage>
</organism>
<dbReference type="CDD" id="cd10033">
    <property type="entry name" value="UDG_like"/>
    <property type="match status" value="1"/>
</dbReference>
<dbReference type="AlphaFoldDB" id="A0A2T3KDG4"/>
<dbReference type="InterPro" id="IPR047124">
    <property type="entry name" value="HI_0220.2"/>
</dbReference>
<protein>
    <submittedName>
        <fullName evidence="2">IclR family transcriptional regulator</fullName>
    </submittedName>
</protein>
<evidence type="ECO:0000313" key="3">
    <source>
        <dbReference type="Proteomes" id="UP000241426"/>
    </source>
</evidence>
<dbReference type="InterPro" id="IPR005122">
    <property type="entry name" value="Uracil-DNA_glycosylase-like"/>
</dbReference>
<dbReference type="Pfam" id="PF03167">
    <property type="entry name" value="UDG"/>
    <property type="match status" value="1"/>
</dbReference>
<reference evidence="2 3" key="1">
    <citation type="submission" date="2018-01" db="EMBL/GenBank/DDBJ databases">
        <title>Whole genome sequencing of Histamine producing bacteria.</title>
        <authorList>
            <person name="Butler K."/>
        </authorList>
    </citation>
    <scope>NUCLEOTIDE SEQUENCE [LARGE SCALE GENOMIC DNA]</scope>
    <source>
        <strain evidence="2 3">FS-7.2</strain>
    </source>
</reference>
<evidence type="ECO:0000259" key="1">
    <source>
        <dbReference type="SMART" id="SM00986"/>
    </source>
</evidence>
<dbReference type="InterPro" id="IPR036895">
    <property type="entry name" value="Uracil-DNA_glycosylase-like_sf"/>
</dbReference>
<comment type="caution">
    <text evidence="2">The sequence shown here is derived from an EMBL/GenBank/DDBJ whole genome shotgun (WGS) entry which is preliminary data.</text>
</comment>
<name>A0A2T3KDG4_9GAMM</name>
<feature type="domain" description="Uracil-DNA glycosylase-like" evidence="1">
    <location>
        <begin position="29"/>
        <end position="185"/>
    </location>
</feature>
<dbReference type="PANTHER" id="PTHR42160">
    <property type="entry name" value="URACIL-DNA GLYCOSYLASE SUPERFAMILY PROTEIN"/>
    <property type="match status" value="1"/>
</dbReference>